<feature type="region of interest" description="Disordered" evidence="1">
    <location>
        <begin position="271"/>
        <end position="296"/>
    </location>
</feature>
<reference evidence="2" key="1">
    <citation type="submission" date="2023-03" db="EMBL/GenBank/DDBJ databases">
        <title>Massive genome expansion in bonnet fungi (Mycena s.s.) driven by repeated elements and novel gene families across ecological guilds.</title>
        <authorList>
            <consortium name="Lawrence Berkeley National Laboratory"/>
            <person name="Harder C.B."/>
            <person name="Miyauchi S."/>
            <person name="Viragh M."/>
            <person name="Kuo A."/>
            <person name="Thoen E."/>
            <person name="Andreopoulos B."/>
            <person name="Lu D."/>
            <person name="Skrede I."/>
            <person name="Drula E."/>
            <person name="Henrissat B."/>
            <person name="Morin E."/>
            <person name="Kohler A."/>
            <person name="Barry K."/>
            <person name="LaButti K."/>
            <person name="Morin E."/>
            <person name="Salamov A."/>
            <person name="Lipzen A."/>
            <person name="Mereny Z."/>
            <person name="Hegedus B."/>
            <person name="Baldrian P."/>
            <person name="Stursova M."/>
            <person name="Weitz H."/>
            <person name="Taylor A."/>
            <person name="Grigoriev I.V."/>
            <person name="Nagy L.G."/>
            <person name="Martin F."/>
            <person name="Kauserud H."/>
        </authorList>
    </citation>
    <scope>NUCLEOTIDE SEQUENCE</scope>
    <source>
        <strain evidence="2">CBHHK067</strain>
    </source>
</reference>
<protein>
    <submittedName>
        <fullName evidence="2">Uncharacterized protein</fullName>
    </submittedName>
</protein>
<feature type="region of interest" description="Disordered" evidence="1">
    <location>
        <begin position="13"/>
        <end position="38"/>
    </location>
</feature>
<evidence type="ECO:0000313" key="2">
    <source>
        <dbReference type="EMBL" id="KAJ7691200.1"/>
    </source>
</evidence>
<organism evidence="2 3">
    <name type="scientific">Mycena rosella</name>
    <name type="common">Pink bonnet</name>
    <name type="synonym">Agaricus rosellus</name>
    <dbReference type="NCBI Taxonomy" id="1033263"/>
    <lineage>
        <taxon>Eukaryota</taxon>
        <taxon>Fungi</taxon>
        <taxon>Dikarya</taxon>
        <taxon>Basidiomycota</taxon>
        <taxon>Agaricomycotina</taxon>
        <taxon>Agaricomycetes</taxon>
        <taxon>Agaricomycetidae</taxon>
        <taxon>Agaricales</taxon>
        <taxon>Marasmiineae</taxon>
        <taxon>Mycenaceae</taxon>
        <taxon>Mycena</taxon>
    </lineage>
</organism>
<feature type="region of interest" description="Disordered" evidence="1">
    <location>
        <begin position="118"/>
        <end position="138"/>
    </location>
</feature>
<dbReference type="Gene3D" id="2.60.120.260">
    <property type="entry name" value="Galactose-binding domain-like"/>
    <property type="match status" value="1"/>
</dbReference>
<feature type="region of interest" description="Disordered" evidence="1">
    <location>
        <begin position="327"/>
        <end position="355"/>
    </location>
</feature>
<evidence type="ECO:0000313" key="3">
    <source>
        <dbReference type="Proteomes" id="UP001221757"/>
    </source>
</evidence>
<feature type="region of interest" description="Disordered" evidence="1">
    <location>
        <begin position="441"/>
        <end position="461"/>
    </location>
</feature>
<feature type="compositionally biased region" description="Low complexity" evidence="1">
    <location>
        <begin position="327"/>
        <end position="353"/>
    </location>
</feature>
<feature type="compositionally biased region" description="Basic and acidic residues" evidence="1">
    <location>
        <begin position="124"/>
        <end position="138"/>
    </location>
</feature>
<dbReference type="EMBL" id="JARKIE010000060">
    <property type="protein sequence ID" value="KAJ7691200.1"/>
    <property type="molecule type" value="Genomic_DNA"/>
</dbReference>
<feature type="compositionally biased region" description="Basic and acidic residues" evidence="1">
    <location>
        <begin position="13"/>
        <end position="33"/>
    </location>
</feature>
<feature type="compositionally biased region" description="Low complexity" evidence="1">
    <location>
        <begin position="287"/>
        <end position="296"/>
    </location>
</feature>
<feature type="region of interest" description="Disordered" evidence="1">
    <location>
        <begin position="473"/>
        <end position="493"/>
    </location>
</feature>
<feature type="compositionally biased region" description="Polar residues" evidence="1">
    <location>
        <begin position="504"/>
        <end position="514"/>
    </location>
</feature>
<keyword evidence="3" id="KW-1185">Reference proteome</keyword>
<name>A0AAD7DH33_MYCRO</name>
<feature type="compositionally biased region" description="Basic and acidic residues" evidence="1">
    <location>
        <begin position="271"/>
        <end position="281"/>
    </location>
</feature>
<proteinExistence type="predicted"/>
<sequence>MKARSLLDILEAKWDPRKTQPEDYEEPDAHENGTDSVVFDPRVTTHGMVADVFRIFTQGDMPNLHEAAPNTKHTADPTAATVIAYTDGSATNNGGANARARAGNPGIASMSFAIDGQASGSYTPDDKSHPRDHPNQGGERRQIYIDYVMYPTTSNAVQWYYFDDRDPAHTSSESSSVGDFFSFQFQGKGISFYGGLTASDMGMQASIVPIVLDGGAPVIYNAPPSPPSITNNLIYQSPLLSDGTHTIVVTGETVQSVWADYFLVTPSTRDLHRGEIPRDDGTGTGTAGASVPSGSHASVASSARSIASGNAAGSGFSGLCFPSGLSGSGSSNSTSTTNSSNSTSSDSNSSTLLPALSTTKSKPTAAIAAATGCCSLRFCVFGDGGGNGRPGKLDSRCQAPRHAPSPTSYQLPPPQDSRHYPRSRAKLVLCVALFRLLRPPTTEETTAPASSPSPPPQMQSSKLAVEALWFQTNPNPTQTRTHRASPSSVSGAANVVSPGAPSFIGSSLTGTSDAPPQYCAR</sequence>
<feature type="compositionally biased region" description="Polar residues" evidence="1">
    <location>
        <begin position="473"/>
        <end position="491"/>
    </location>
</feature>
<evidence type="ECO:0000256" key="1">
    <source>
        <dbReference type="SAM" id="MobiDB-lite"/>
    </source>
</evidence>
<gene>
    <name evidence="2" type="ORF">B0H17DRAFT_1331213</name>
</gene>
<comment type="caution">
    <text evidence="2">The sequence shown here is derived from an EMBL/GenBank/DDBJ whole genome shotgun (WGS) entry which is preliminary data.</text>
</comment>
<feature type="region of interest" description="Disordered" evidence="1">
    <location>
        <begin position="502"/>
        <end position="521"/>
    </location>
</feature>
<dbReference type="Proteomes" id="UP001221757">
    <property type="component" value="Unassembled WGS sequence"/>
</dbReference>
<feature type="region of interest" description="Disordered" evidence="1">
    <location>
        <begin position="391"/>
        <end position="420"/>
    </location>
</feature>
<dbReference type="AlphaFoldDB" id="A0AAD7DH33"/>
<accession>A0AAD7DH33</accession>
<feature type="compositionally biased region" description="Low complexity" evidence="1">
    <location>
        <begin position="441"/>
        <end position="450"/>
    </location>
</feature>